<proteinExistence type="inferred from homology"/>
<feature type="region of interest" description="Disordered" evidence="7">
    <location>
        <begin position="143"/>
        <end position="167"/>
    </location>
</feature>
<keyword evidence="10" id="KW-1185">Reference proteome</keyword>
<organism evidence="9 10">
    <name type="scientific">Nitratireductor aquibiodomus</name>
    <dbReference type="NCBI Taxonomy" id="204799"/>
    <lineage>
        <taxon>Bacteria</taxon>
        <taxon>Pseudomonadati</taxon>
        <taxon>Pseudomonadota</taxon>
        <taxon>Alphaproteobacteria</taxon>
        <taxon>Hyphomicrobiales</taxon>
        <taxon>Phyllobacteriaceae</taxon>
        <taxon>Nitratireductor</taxon>
    </lineage>
</organism>
<dbReference type="Proteomes" id="UP000199064">
    <property type="component" value="Unassembled WGS sequence"/>
</dbReference>
<accession>A0A1H4LJL2</accession>
<dbReference type="InterPro" id="IPR005769">
    <property type="entry name" value="PhnE/PtxC"/>
</dbReference>
<dbReference type="PROSITE" id="PS50928">
    <property type="entry name" value="ABC_TM1"/>
    <property type="match status" value="1"/>
</dbReference>
<keyword evidence="4 6" id="KW-1133">Transmembrane helix</keyword>
<evidence type="ECO:0000313" key="9">
    <source>
        <dbReference type="EMBL" id="SEB70841.1"/>
    </source>
</evidence>
<evidence type="ECO:0000256" key="1">
    <source>
        <dbReference type="ARBA" id="ARBA00004651"/>
    </source>
</evidence>
<evidence type="ECO:0000256" key="7">
    <source>
        <dbReference type="SAM" id="MobiDB-lite"/>
    </source>
</evidence>
<dbReference type="GO" id="GO:0015416">
    <property type="term" value="F:ABC-type phosphonate transporter activity"/>
    <property type="evidence" value="ECO:0007669"/>
    <property type="project" value="InterPro"/>
</dbReference>
<gene>
    <name evidence="9" type="ORF">SAMN05216452_2862</name>
</gene>
<feature type="compositionally biased region" description="Polar residues" evidence="7">
    <location>
        <begin position="152"/>
        <end position="165"/>
    </location>
</feature>
<evidence type="ECO:0000313" key="10">
    <source>
        <dbReference type="Proteomes" id="UP000199064"/>
    </source>
</evidence>
<feature type="transmembrane region" description="Helical" evidence="6">
    <location>
        <begin position="486"/>
        <end position="504"/>
    </location>
</feature>
<dbReference type="AlphaFoldDB" id="A0A1H4LJL2"/>
<dbReference type="Gene3D" id="1.10.3720.10">
    <property type="entry name" value="MetI-like"/>
    <property type="match status" value="1"/>
</dbReference>
<evidence type="ECO:0000256" key="3">
    <source>
        <dbReference type="ARBA" id="ARBA00022692"/>
    </source>
</evidence>
<protein>
    <submittedName>
        <fullName evidence="9">Phosphonate transport system permease protein</fullName>
    </submittedName>
</protein>
<dbReference type="SUPFAM" id="SSF161098">
    <property type="entry name" value="MetI-like"/>
    <property type="match status" value="1"/>
</dbReference>
<dbReference type="Pfam" id="PF00528">
    <property type="entry name" value="BPD_transp_1"/>
    <property type="match status" value="1"/>
</dbReference>
<dbReference type="InterPro" id="IPR035906">
    <property type="entry name" value="MetI-like_sf"/>
</dbReference>
<keyword evidence="2 6" id="KW-0813">Transport</keyword>
<evidence type="ECO:0000256" key="6">
    <source>
        <dbReference type="RuleBase" id="RU363032"/>
    </source>
</evidence>
<evidence type="ECO:0000259" key="8">
    <source>
        <dbReference type="PROSITE" id="PS50928"/>
    </source>
</evidence>
<dbReference type="CDD" id="cd06261">
    <property type="entry name" value="TM_PBP2"/>
    <property type="match status" value="1"/>
</dbReference>
<dbReference type="GO" id="GO:0005886">
    <property type="term" value="C:plasma membrane"/>
    <property type="evidence" value="ECO:0007669"/>
    <property type="project" value="UniProtKB-SubCell"/>
</dbReference>
<dbReference type="InterPro" id="IPR000515">
    <property type="entry name" value="MetI-like"/>
</dbReference>
<keyword evidence="3 6" id="KW-0812">Transmembrane</keyword>
<feature type="transmembrane region" description="Helical" evidence="6">
    <location>
        <begin position="371"/>
        <end position="395"/>
    </location>
</feature>
<dbReference type="RefSeq" id="WP_090329234.1">
    <property type="nucleotide sequence ID" value="NZ_FNSL01000001.1"/>
</dbReference>
<dbReference type="EMBL" id="FNSL01000001">
    <property type="protein sequence ID" value="SEB70841.1"/>
    <property type="molecule type" value="Genomic_DNA"/>
</dbReference>
<evidence type="ECO:0000256" key="5">
    <source>
        <dbReference type="ARBA" id="ARBA00023136"/>
    </source>
</evidence>
<dbReference type="NCBIfam" id="TIGR01097">
    <property type="entry name" value="PhnE"/>
    <property type="match status" value="1"/>
</dbReference>
<comment type="similarity">
    <text evidence="6">Belongs to the binding-protein-dependent transport system permease family.</text>
</comment>
<sequence>MTETEASAIVARHTDVFQRPLLERFRAALIIAAVALYMVFAWWLFAVGQVISGGNWDIAGSYLADWVSYEVRPDIEYDGDALDVSFPRFSPLGDDPKPDWVVTETATVERRSAATSAAAGAGSGQTSGAGFLGSLDTKPAAKDDGGFLGAMSSPSAPSENPSVNTAPAEPVVTREEAIVGADVSFGGGTHIRVQPGFVTVTHKGETLELDIKEQIAVNARGPLPDWASQRAPGSKVIARFGFAGRAEIEDDEVKIRRRFLGWENFFFDTRSPYWGMSASEVLGTIFFDDRIEEGRSNLAIAWDNIVNNADWQHGDVWLKLLQTIVMAFAGTVFASLLAFPLAFAAARNIMPNRFINHLLKRSFDFLRSVDMLIWALFFTRAFGPGPLAGISAIFFTDTGTFGKLYSEALENIDDKQREGVRSVGAAPSSVQRYGVVPQVLPVFLSQSLYFWESNTRSATIIGAVGAGGIGLKLWEAMRTNQDWENVAYMVLLILMVVFVFDNISNMLRQRLIGRQ</sequence>
<evidence type="ECO:0000256" key="4">
    <source>
        <dbReference type="ARBA" id="ARBA00022989"/>
    </source>
</evidence>
<reference evidence="10" key="1">
    <citation type="submission" date="2016-10" db="EMBL/GenBank/DDBJ databases">
        <authorList>
            <person name="Varghese N."/>
            <person name="Submissions S."/>
        </authorList>
    </citation>
    <scope>NUCLEOTIDE SEQUENCE [LARGE SCALE GENOMIC DNA]</scope>
    <source>
        <strain evidence="10">ES.061</strain>
    </source>
</reference>
<evidence type="ECO:0000256" key="2">
    <source>
        <dbReference type="ARBA" id="ARBA00022448"/>
    </source>
</evidence>
<comment type="subcellular location">
    <subcellularLocation>
        <location evidence="1 6">Cell membrane</location>
        <topology evidence="1 6">Multi-pass membrane protein</topology>
    </subcellularLocation>
</comment>
<dbReference type="PANTHER" id="PTHR30043:SF9">
    <property type="entry name" value="PHOSPHONATES TRANSPORT SYSTEM PERMEASE PROTEIN"/>
    <property type="match status" value="1"/>
</dbReference>
<name>A0A1H4LJL2_9HYPH</name>
<keyword evidence="5 6" id="KW-0472">Membrane</keyword>
<dbReference type="PANTHER" id="PTHR30043">
    <property type="entry name" value="PHOSPHONATES TRANSPORT SYSTEM PERMEASE PROTEIN"/>
    <property type="match status" value="1"/>
</dbReference>
<feature type="domain" description="ABC transmembrane type-1" evidence="8">
    <location>
        <begin position="320"/>
        <end position="504"/>
    </location>
</feature>
<feature type="transmembrane region" description="Helical" evidence="6">
    <location>
        <begin position="324"/>
        <end position="350"/>
    </location>
</feature>
<feature type="transmembrane region" description="Helical" evidence="6">
    <location>
        <begin position="27"/>
        <end position="45"/>
    </location>
</feature>